<dbReference type="Gene3D" id="1.10.287.760">
    <property type="entry name" value="YqgQ-like"/>
    <property type="match status" value="1"/>
</dbReference>
<dbReference type="InterPro" id="IPR009256">
    <property type="entry name" value="YqgQ-like"/>
</dbReference>
<comment type="caution">
    <text evidence="1">The sequence shown here is derived from an EMBL/GenBank/DDBJ whole genome shotgun (WGS) entry which is preliminary data.</text>
</comment>
<protein>
    <submittedName>
        <fullName evidence="1">Uncharacterized protein YqgQ</fullName>
    </submittedName>
</protein>
<name>A0ABS2PE54_9BACL</name>
<sequence>MYDIRQFLMKYNSVIYTRDPITDLYLMEEELRALYDVKLIDPKRYMHGKLLLGREAERLQAEHNKKTDDMEEL</sequence>
<dbReference type="InterPro" id="IPR023164">
    <property type="entry name" value="YqgQ-like_sf"/>
</dbReference>
<dbReference type="EMBL" id="JAFBEC010000008">
    <property type="protein sequence ID" value="MBM7633709.1"/>
    <property type="molecule type" value="Genomic_DNA"/>
</dbReference>
<organism evidence="1 2">
    <name type="scientific">Geomicrobium sediminis</name>
    <dbReference type="NCBI Taxonomy" id="1347788"/>
    <lineage>
        <taxon>Bacteria</taxon>
        <taxon>Bacillati</taxon>
        <taxon>Bacillota</taxon>
        <taxon>Bacilli</taxon>
        <taxon>Bacillales</taxon>
        <taxon>Geomicrobium</taxon>
    </lineage>
</organism>
<dbReference type="Pfam" id="PF06014">
    <property type="entry name" value="YqgQ-like"/>
    <property type="match status" value="1"/>
</dbReference>
<proteinExistence type="predicted"/>
<reference evidence="1 2" key="1">
    <citation type="submission" date="2021-01" db="EMBL/GenBank/DDBJ databases">
        <title>Genomic Encyclopedia of Type Strains, Phase IV (KMG-IV): sequencing the most valuable type-strain genomes for metagenomic binning, comparative biology and taxonomic classification.</title>
        <authorList>
            <person name="Goeker M."/>
        </authorList>
    </citation>
    <scope>NUCLEOTIDE SEQUENCE [LARGE SCALE GENOMIC DNA]</scope>
    <source>
        <strain evidence="1 2">DSM 25540</strain>
    </source>
</reference>
<gene>
    <name evidence="1" type="ORF">JOD17_002805</name>
</gene>
<evidence type="ECO:0000313" key="2">
    <source>
        <dbReference type="Proteomes" id="UP000741863"/>
    </source>
</evidence>
<accession>A0ABS2PE54</accession>
<dbReference type="Proteomes" id="UP000741863">
    <property type="component" value="Unassembled WGS sequence"/>
</dbReference>
<keyword evidence="2" id="KW-1185">Reference proteome</keyword>
<dbReference type="RefSeq" id="WP_204698421.1">
    <property type="nucleotide sequence ID" value="NZ_JAFBEC010000008.1"/>
</dbReference>
<evidence type="ECO:0000313" key="1">
    <source>
        <dbReference type="EMBL" id="MBM7633709.1"/>
    </source>
</evidence>
<dbReference type="SUPFAM" id="SSF158379">
    <property type="entry name" value="YqgQ-like"/>
    <property type="match status" value="1"/>
</dbReference>